<evidence type="ECO:0000313" key="4">
    <source>
        <dbReference type="Proteomes" id="UP001230933"/>
    </source>
</evidence>
<keyword evidence="2" id="KW-0812">Transmembrane</keyword>
<sequence length="328" mass="34469">MRRRVFTVQLLDLLEHRELWGVSAVNNYYSADTWGIPSQTFLQWYLVAAAVAIGLSLYSRMTARRSPVVVDAVRRPLTPPEIGALTSDYQAVLASMAILRSAELISTEGKTKLALTAEDKSRLDWFTRTVHKRLGNGKVPLRQVRLMGRLNVALAQLRTTLIDEGYLQRPQDGLTAAFRTVPILAVIGLGVVRLVAGIAGGKPVGFLLLTIIVLALMIPLLRIKRRRTALGDSELRRLKHENSYLSPKLRPAYSSYGPSLAGLSAALVGSGALVLIDPALAGAVAAGAAYSPGGGGSSYYSCGSSSGSSGSDGGGGSGSSCGGGGCGG</sequence>
<dbReference type="EMBL" id="CP124545">
    <property type="protein sequence ID" value="WGV49675.2"/>
    <property type="molecule type" value="Genomic_DNA"/>
</dbReference>
<dbReference type="Proteomes" id="UP001230933">
    <property type="component" value="Chromosome"/>
</dbReference>
<name>A0AAX3V7A1_RHOER</name>
<gene>
    <name evidence="3" type="ORF">QIE55_00085</name>
</gene>
<reference evidence="3" key="1">
    <citation type="submission" date="2023-08" db="EMBL/GenBank/DDBJ databases">
        <title>Isolation and Characterization of Rhodococcus erythropolis MGMM8.</title>
        <authorList>
            <person name="Diabankana R.G.C."/>
            <person name="Afordoanyi D.M."/>
            <person name="Validov S.Z."/>
        </authorList>
    </citation>
    <scope>NUCLEOTIDE SEQUENCE</scope>
    <source>
        <strain evidence="3">MGMM8</strain>
    </source>
</reference>
<protein>
    <submittedName>
        <fullName evidence="3">TIGR04222 domain-containing membrane protein</fullName>
    </submittedName>
</protein>
<evidence type="ECO:0000256" key="1">
    <source>
        <dbReference type="SAM" id="MobiDB-lite"/>
    </source>
</evidence>
<evidence type="ECO:0000256" key="2">
    <source>
        <dbReference type="SAM" id="Phobius"/>
    </source>
</evidence>
<dbReference type="NCBIfam" id="TIGR04222">
    <property type="entry name" value="near_uncomplex"/>
    <property type="match status" value="1"/>
</dbReference>
<feature type="transmembrane region" description="Helical" evidence="2">
    <location>
        <begin position="41"/>
        <end position="58"/>
    </location>
</feature>
<accession>A0AAX3V7A1</accession>
<organism evidence="3 4">
    <name type="scientific">Rhodococcus erythropolis</name>
    <name type="common">Arthrobacter picolinophilus</name>
    <dbReference type="NCBI Taxonomy" id="1833"/>
    <lineage>
        <taxon>Bacteria</taxon>
        <taxon>Bacillati</taxon>
        <taxon>Actinomycetota</taxon>
        <taxon>Actinomycetes</taxon>
        <taxon>Mycobacteriales</taxon>
        <taxon>Nocardiaceae</taxon>
        <taxon>Rhodococcus</taxon>
        <taxon>Rhodococcus erythropolis group</taxon>
    </lineage>
</organism>
<keyword evidence="2" id="KW-0472">Membrane</keyword>
<feature type="region of interest" description="Disordered" evidence="1">
    <location>
        <begin position="308"/>
        <end position="328"/>
    </location>
</feature>
<feature type="compositionally biased region" description="Gly residues" evidence="1">
    <location>
        <begin position="310"/>
        <end position="328"/>
    </location>
</feature>
<keyword evidence="2" id="KW-1133">Transmembrane helix</keyword>
<evidence type="ECO:0000313" key="3">
    <source>
        <dbReference type="EMBL" id="WGV49675.2"/>
    </source>
</evidence>
<feature type="transmembrane region" description="Helical" evidence="2">
    <location>
        <begin position="204"/>
        <end position="221"/>
    </location>
</feature>
<feature type="transmembrane region" description="Helical" evidence="2">
    <location>
        <begin position="176"/>
        <end position="198"/>
    </location>
</feature>
<dbReference type="AlphaFoldDB" id="A0AAX3V7A1"/>
<dbReference type="InterPro" id="IPR026467">
    <property type="entry name" value="Ser/Gly_Cys_C_dom"/>
</dbReference>
<proteinExistence type="predicted"/>